<dbReference type="GO" id="GO:0016740">
    <property type="term" value="F:transferase activity"/>
    <property type="evidence" value="ECO:0007669"/>
    <property type="project" value="UniProtKB-KW"/>
</dbReference>
<comment type="caution">
    <text evidence="2">The sequence shown here is derived from an EMBL/GenBank/DDBJ whole genome shotgun (WGS) entry which is preliminary data.</text>
</comment>
<name>A0A098LWX6_9FLAO</name>
<evidence type="ECO:0000313" key="3">
    <source>
        <dbReference type="Proteomes" id="UP000030184"/>
    </source>
</evidence>
<sequence>MRYFLELCLKSVHAAIEAIEAEIIVVDNNSEDDSCSMVKQLFPDVKLIENKDNFGFSKGNNIGVAHAKGEYLCILNPDIVVAEDTFAKLLAFCEGKKGMGAVGCKLINGMGEFLPESKRNIPYVKAAFKKLFGDPSQYYSNLHEDNTGEIDVLVGAFMFLKKDVYNTVGGLDEDYFMYGEDIDLSYKILKAGYKNYYCGDVVAIHYKGESTLRDKHYARRFYGAMQIFYKKHFKRNLLFDMFVSFGIRTVYFFRKVQREKKKSVFQYVLISNTHYENLDKVLPKILVQKNKIDNFEIETEVILDANFLNHKEIISIMHKYSGSKKWTYKILPKNANFILGSDNAISRGEVMRF</sequence>
<dbReference type="Pfam" id="PF00535">
    <property type="entry name" value="Glycos_transf_2"/>
    <property type="match status" value="1"/>
</dbReference>
<dbReference type="InterPro" id="IPR029044">
    <property type="entry name" value="Nucleotide-diphossugar_trans"/>
</dbReference>
<dbReference type="PANTHER" id="PTHR43179:SF7">
    <property type="entry name" value="RHAMNOSYLTRANSFERASE WBBL"/>
    <property type="match status" value="1"/>
</dbReference>
<dbReference type="SUPFAM" id="SSF53448">
    <property type="entry name" value="Nucleotide-diphospho-sugar transferases"/>
    <property type="match status" value="1"/>
</dbReference>
<evidence type="ECO:0000313" key="2">
    <source>
        <dbReference type="EMBL" id="GAL90853.1"/>
    </source>
</evidence>
<dbReference type="PANTHER" id="PTHR43179">
    <property type="entry name" value="RHAMNOSYLTRANSFERASE WBBL"/>
    <property type="match status" value="1"/>
</dbReference>
<protein>
    <submittedName>
        <fullName evidence="2">dTDP-Rha:A-D-GlcNAc-diphosphoryl polyprenol A-3-L-rhamnosyl transferase WbbL</fullName>
    </submittedName>
</protein>
<dbReference type="CDD" id="cd04186">
    <property type="entry name" value="GT_2_like_c"/>
    <property type="match status" value="1"/>
</dbReference>
<keyword evidence="3" id="KW-1185">Reference proteome</keyword>
<proteinExistence type="predicted"/>
<dbReference type="InterPro" id="IPR001173">
    <property type="entry name" value="Glyco_trans_2-like"/>
</dbReference>
<dbReference type="Proteomes" id="UP000030184">
    <property type="component" value="Unassembled WGS sequence"/>
</dbReference>
<organism evidence="2 3">
    <name type="scientific">Jejuia pallidilutea</name>
    <dbReference type="NCBI Taxonomy" id="504487"/>
    <lineage>
        <taxon>Bacteria</taxon>
        <taxon>Pseudomonadati</taxon>
        <taxon>Bacteroidota</taxon>
        <taxon>Flavobacteriia</taxon>
        <taxon>Flavobacteriales</taxon>
        <taxon>Flavobacteriaceae</taxon>
        <taxon>Jejuia</taxon>
    </lineage>
</organism>
<gene>
    <name evidence="2" type="ORF">JCM19538_911</name>
</gene>
<reference evidence="3" key="1">
    <citation type="journal article" date="2014" name="Genome Announc.">
        <title>Draft Genome Sequence of Marine Flavobacterium Jejuia pallidilutea Strain 11shimoA1 and Pigmentation Mutants.</title>
        <authorList>
            <person name="Takatani N."/>
            <person name="Nakanishi M."/>
            <person name="Meirelles P."/>
            <person name="Mino S."/>
            <person name="Suda W."/>
            <person name="Oshima K."/>
            <person name="Hattori M."/>
            <person name="Ohkuma M."/>
            <person name="Hosokawa M."/>
            <person name="Miyashita K."/>
            <person name="Thompson F.L."/>
            <person name="Niwa A."/>
            <person name="Sawabe T."/>
            <person name="Sawabe T."/>
        </authorList>
    </citation>
    <scope>NUCLEOTIDE SEQUENCE [LARGE SCALE GENOMIC DNA]</scope>
    <source>
        <strain evidence="3">JCM 19538</strain>
    </source>
</reference>
<accession>A0A098LWX6</accession>
<evidence type="ECO:0000259" key="1">
    <source>
        <dbReference type="Pfam" id="PF00535"/>
    </source>
</evidence>
<dbReference type="EMBL" id="BBNY01000090">
    <property type="protein sequence ID" value="GAL90853.1"/>
    <property type="molecule type" value="Genomic_DNA"/>
</dbReference>
<feature type="domain" description="Glycosyltransferase 2-like" evidence="1">
    <location>
        <begin position="5"/>
        <end position="138"/>
    </location>
</feature>
<dbReference type="AlphaFoldDB" id="A0A098LWX6"/>
<keyword evidence="2" id="KW-0808">Transferase</keyword>
<dbReference type="Gene3D" id="3.90.550.10">
    <property type="entry name" value="Spore Coat Polysaccharide Biosynthesis Protein SpsA, Chain A"/>
    <property type="match status" value="1"/>
</dbReference>